<protein>
    <submittedName>
        <fullName evidence="3">Antitoxin VapB</fullName>
    </submittedName>
</protein>
<dbReference type="AlphaFoldDB" id="A0A7W9A396"/>
<dbReference type="RefSeq" id="WP_123287836.1">
    <property type="nucleotide sequence ID" value="NZ_JACIJB010000004.1"/>
</dbReference>
<feature type="domain" description="SpoVT-AbrB" evidence="2">
    <location>
        <begin position="8"/>
        <end position="49"/>
    </location>
</feature>
<evidence type="ECO:0000259" key="2">
    <source>
        <dbReference type="SMART" id="SM00966"/>
    </source>
</evidence>
<sequence length="78" mass="8764">MGVVSRIFRSGNSDAVRLPKEITFGPGVEVEIERNGDVVTMRPRRMKPRQLVEALDRLPKPSSVQKRPPFIAPVRKGL</sequence>
<dbReference type="EMBL" id="JACIJB010000004">
    <property type="protein sequence ID" value="MBB5660614.1"/>
    <property type="molecule type" value="Genomic_DNA"/>
</dbReference>
<dbReference type="Gene3D" id="2.10.260.10">
    <property type="match status" value="1"/>
</dbReference>
<dbReference type="SMART" id="SM00966">
    <property type="entry name" value="SpoVT_AbrB"/>
    <property type="match status" value="1"/>
</dbReference>
<dbReference type="SUPFAM" id="SSF89447">
    <property type="entry name" value="AbrB/MazE/MraZ-like"/>
    <property type="match status" value="1"/>
</dbReference>
<dbReference type="Pfam" id="PF04014">
    <property type="entry name" value="MazE_antitoxin"/>
    <property type="match status" value="1"/>
</dbReference>
<comment type="caution">
    <text evidence="3">The sequence shown here is derived from an EMBL/GenBank/DDBJ whole genome shotgun (WGS) entry which is preliminary data.</text>
</comment>
<dbReference type="OrthoDB" id="7173678at2"/>
<gene>
    <name evidence="3" type="ORF">FHS65_001360</name>
</gene>
<evidence type="ECO:0000256" key="1">
    <source>
        <dbReference type="SAM" id="MobiDB-lite"/>
    </source>
</evidence>
<dbReference type="Proteomes" id="UP000548978">
    <property type="component" value="Unassembled WGS sequence"/>
</dbReference>
<dbReference type="GO" id="GO:0003677">
    <property type="term" value="F:DNA binding"/>
    <property type="evidence" value="ECO:0007669"/>
    <property type="project" value="InterPro"/>
</dbReference>
<accession>A0A7W9A396</accession>
<organism evidence="3 4">
    <name type="scientific">Brevundimonas halotolerans</name>
    <dbReference type="NCBI Taxonomy" id="69670"/>
    <lineage>
        <taxon>Bacteria</taxon>
        <taxon>Pseudomonadati</taxon>
        <taxon>Pseudomonadota</taxon>
        <taxon>Alphaproteobacteria</taxon>
        <taxon>Caulobacterales</taxon>
        <taxon>Caulobacteraceae</taxon>
        <taxon>Brevundimonas</taxon>
    </lineage>
</organism>
<reference evidence="3 4" key="1">
    <citation type="submission" date="2020-08" db="EMBL/GenBank/DDBJ databases">
        <title>Genomic Encyclopedia of Type Strains, Phase IV (KMG-IV): sequencing the most valuable type-strain genomes for metagenomic binning, comparative biology and taxonomic classification.</title>
        <authorList>
            <person name="Goeker M."/>
        </authorList>
    </citation>
    <scope>NUCLEOTIDE SEQUENCE [LARGE SCALE GENOMIC DNA]</scope>
    <source>
        <strain evidence="3 4">DSM 24448</strain>
    </source>
</reference>
<feature type="region of interest" description="Disordered" evidence="1">
    <location>
        <begin position="59"/>
        <end position="78"/>
    </location>
</feature>
<evidence type="ECO:0000313" key="4">
    <source>
        <dbReference type="Proteomes" id="UP000548978"/>
    </source>
</evidence>
<name>A0A7W9A396_9CAUL</name>
<keyword evidence="4" id="KW-1185">Reference proteome</keyword>
<proteinExistence type="predicted"/>
<dbReference type="InterPro" id="IPR037914">
    <property type="entry name" value="SpoVT-AbrB_sf"/>
</dbReference>
<dbReference type="InterPro" id="IPR007159">
    <property type="entry name" value="SpoVT-AbrB_dom"/>
</dbReference>
<evidence type="ECO:0000313" key="3">
    <source>
        <dbReference type="EMBL" id="MBB5660614.1"/>
    </source>
</evidence>